<protein>
    <submittedName>
        <fullName evidence="1">Uncharacterized protein</fullName>
    </submittedName>
</protein>
<dbReference type="EMBL" id="CP082276">
    <property type="protein sequence ID" value="USH04944.1"/>
    <property type="molecule type" value="Genomic_DNA"/>
</dbReference>
<gene>
    <name evidence="1" type="ORF">K6Q96_17015</name>
</gene>
<evidence type="ECO:0000313" key="1">
    <source>
        <dbReference type="EMBL" id="USH04944.1"/>
    </source>
</evidence>
<reference evidence="1" key="1">
    <citation type="submission" date="2021-08" db="EMBL/GenBank/DDBJ databases">
        <authorList>
            <person name="Sakaguchi M."/>
            <person name="Kikuchi T."/>
            <person name="Urbanczyk H."/>
        </authorList>
    </citation>
    <scope>NUCLEOTIDE SEQUENCE</scope>
    <source>
        <strain evidence="1">020920N</strain>
    </source>
</reference>
<accession>A0ABY4X121</accession>
<dbReference type="RefSeq" id="WP_002536643.1">
    <property type="nucleotide sequence ID" value="NZ_CP082276.1"/>
</dbReference>
<sequence length="53" mass="6030">MGKLLYKPITKFWDATFTTLGFTSMTLAWQLGDRGEILFNTRISMSGNFHITA</sequence>
<keyword evidence="2" id="KW-1185">Reference proteome</keyword>
<organism evidence="1 2">
    <name type="scientific">Grimontia kaedaensis</name>
    <dbReference type="NCBI Taxonomy" id="2872157"/>
    <lineage>
        <taxon>Bacteria</taxon>
        <taxon>Pseudomonadati</taxon>
        <taxon>Pseudomonadota</taxon>
        <taxon>Gammaproteobacteria</taxon>
        <taxon>Vibrionales</taxon>
        <taxon>Vibrionaceae</taxon>
        <taxon>Grimontia</taxon>
    </lineage>
</organism>
<dbReference type="Proteomes" id="UP001056255">
    <property type="component" value="Chromosome II"/>
</dbReference>
<name>A0ABY4X121_9GAMM</name>
<proteinExistence type="predicted"/>
<evidence type="ECO:0000313" key="2">
    <source>
        <dbReference type="Proteomes" id="UP001056255"/>
    </source>
</evidence>